<dbReference type="InterPro" id="IPR015943">
    <property type="entry name" value="WD40/YVTN_repeat-like_dom_sf"/>
</dbReference>
<dbReference type="InterPro" id="IPR011047">
    <property type="entry name" value="Quinoprotein_ADH-like_sf"/>
</dbReference>
<accession>A0A402D4V9</accession>
<evidence type="ECO:0000313" key="2">
    <source>
        <dbReference type="Proteomes" id="UP000287394"/>
    </source>
</evidence>
<dbReference type="RefSeq" id="WP_119324529.1">
    <property type="nucleotide sequence ID" value="NZ_AP025739.1"/>
</dbReference>
<sequence length="404" mass="43765">MIVQRWIVSTLAVGFVFGATALWQRSDNPFAHLAIAQGQSPEPKYTFSAVWPQPLPVTDFRSASISPDNAFFAVVASDKNTVTLRHQNGKKIWSIPDPGATKACVSAGGDSVITYAPLNPTRPSVTIVRGIHADSVTRRTLDGAIWDASMSQDGKTAAVVTGNHSLYLFTMRPQLSCNQWSIDGIGNSVAVNTKTQCVVAGTWDDSGVACYNFQGQLLWKYPSDAGKRRTVLNRLFEAQFSQDGQYVLGISYSNIHHSDGVLYLWQRGGNGVPLWSHALGPDASDLKARITADGRYVALSYLQNIAQGDRSAEQRWLLLLDHNGKEVVRRGGLLFPPNLVSVSPDGSIIAVSVGDKALYNVNNQGRVFAPKSMDTSIRQTATSPDGTLMLVYTGDGALSLVRPL</sequence>
<dbReference type="SUPFAM" id="SSF50998">
    <property type="entry name" value="Quinoprotein alcohol dehydrogenase-like"/>
    <property type="match status" value="1"/>
</dbReference>
<dbReference type="KEGG" id="ccot:CCAX7_40140"/>
<proteinExistence type="predicted"/>
<organism evidence="1 2">
    <name type="scientific">Capsulimonas corticalis</name>
    <dbReference type="NCBI Taxonomy" id="2219043"/>
    <lineage>
        <taxon>Bacteria</taxon>
        <taxon>Bacillati</taxon>
        <taxon>Armatimonadota</taxon>
        <taxon>Armatimonadia</taxon>
        <taxon>Capsulimonadales</taxon>
        <taxon>Capsulimonadaceae</taxon>
        <taxon>Capsulimonas</taxon>
    </lineage>
</organism>
<dbReference type="Gene3D" id="2.130.10.10">
    <property type="entry name" value="YVTN repeat-like/Quinoprotein amine dehydrogenase"/>
    <property type="match status" value="2"/>
</dbReference>
<keyword evidence="2" id="KW-1185">Reference proteome</keyword>
<gene>
    <name evidence="1" type="ORF">CCAX7_40140</name>
</gene>
<dbReference type="AlphaFoldDB" id="A0A402D4V9"/>
<protein>
    <submittedName>
        <fullName evidence="1">Uncharacterized protein</fullName>
    </submittedName>
</protein>
<name>A0A402D4V9_9BACT</name>
<evidence type="ECO:0000313" key="1">
    <source>
        <dbReference type="EMBL" id="BDI31963.1"/>
    </source>
</evidence>
<dbReference type="EMBL" id="AP025739">
    <property type="protein sequence ID" value="BDI31963.1"/>
    <property type="molecule type" value="Genomic_DNA"/>
</dbReference>
<dbReference type="Proteomes" id="UP000287394">
    <property type="component" value="Chromosome"/>
</dbReference>
<reference evidence="1 2" key="1">
    <citation type="journal article" date="2019" name="Int. J. Syst. Evol. Microbiol.">
        <title>Capsulimonas corticalis gen. nov., sp. nov., an aerobic capsulated bacterium, of a novel bacterial order, Capsulimonadales ord. nov., of the class Armatimonadia of the phylum Armatimonadetes.</title>
        <authorList>
            <person name="Li J."/>
            <person name="Kudo C."/>
            <person name="Tonouchi A."/>
        </authorList>
    </citation>
    <scope>NUCLEOTIDE SEQUENCE [LARGE SCALE GENOMIC DNA]</scope>
    <source>
        <strain evidence="1 2">AX-7</strain>
    </source>
</reference>